<dbReference type="SUPFAM" id="SSF56574">
    <property type="entry name" value="Serpins"/>
    <property type="match status" value="1"/>
</dbReference>
<dbReference type="GO" id="GO:0005615">
    <property type="term" value="C:extracellular space"/>
    <property type="evidence" value="ECO:0007669"/>
    <property type="project" value="InterPro"/>
</dbReference>
<dbReference type="Proteomes" id="UP000728185">
    <property type="component" value="Unassembled WGS sequence"/>
</dbReference>
<sequence length="576" mass="64603">MAEPTATALNDAIHSGLLEFTEDIYGQIVRFQREELTNVCVAPICLYDMLSMLLSGSGGATRIELQQVLHWPGRFSDSIVHHAISAFTMSCLLPFTRTGMARRMFLLKHAQLKPQFMNDLHYYYKCTVEKIDTLKGIESKRRYINRWVTESTQHQITNLVPVDLITEASWSCVLSALHCETSSTKVATRETLFHLLNGSKRYVQMMHKVDRILMLELPELEAFAIKLPLHLSNYQLLLILPYANNGLVNLVQHLEQPGTLSTILAEEFTYEILSLYVPQFTQGHRGNPDLNPILFGLGLVSLFDRTKADLSGMMEEMGLAISHIIHRAIFEIADLGAVNQAVIASPGTEAIREFRADHPFFLCLLYDHHTPIVIGHVVKPRRSRGPIYAVCETPKQSSVDSLASWLSTHKLRPVELSRQLSGITEEQNALPVLLDGRLVGWSSSWAECLLLANELRDLKLDKSSTQVPYSLEIAAVPPTEVGSQYPGLYLFTGASRLLRPVKNIKNGSQVGAGGLVEWIGTFEQPYLNIAVTEKELEERSAEDQSHIELSPECIFSFVAGLTPYQEFNQVFASITR</sequence>
<evidence type="ECO:0000313" key="5">
    <source>
        <dbReference type="Proteomes" id="UP000728185"/>
    </source>
</evidence>
<dbReference type="Gene3D" id="2.30.39.10">
    <property type="entry name" value="Alpha-1-antitrypsin, domain 1"/>
    <property type="match status" value="1"/>
</dbReference>
<comment type="caution">
    <text evidence="4">The sequence shown here is derived from an EMBL/GenBank/DDBJ whole genome shotgun (WGS) entry which is preliminary data.</text>
</comment>
<dbReference type="InterPro" id="IPR000215">
    <property type="entry name" value="Serpin_fam"/>
</dbReference>
<dbReference type="PANTHER" id="PTHR11461:SF211">
    <property type="entry name" value="GH10112P-RELATED"/>
    <property type="match status" value="1"/>
</dbReference>
<dbReference type="OrthoDB" id="671595at2759"/>
<evidence type="ECO:0000313" key="4">
    <source>
        <dbReference type="EMBL" id="KAA0195246.1"/>
    </source>
</evidence>
<keyword evidence="5" id="KW-1185">Reference proteome</keyword>
<dbReference type="EMBL" id="LUCM01003837">
    <property type="protein sequence ID" value="KAA0195246.1"/>
    <property type="molecule type" value="Genomic_DNA"/>
</dbReference>
<dbReference type="Gene3D" id="3.30.497.10">
    <property type="entry name" value="Antithrombin, subunit I, domain 2"/>
    <property type="match status" value="1"/>
</dbReference>
<comment type="similarity">
    <text evidence="1 2">Belongs to the serpin family.</text>
</comment>
<dbReference type="InterPro" id="IPR036186">
    <property type="entry name" value="Serpin_sf"/>
</dbReference>
<accession>A0A8E0VKZ7</accession>
<dbReference type="GO" id="GO:0003899">
    <property type="term" value="F:DNA-directed RNA polymerase activity"/>
    <property type="evidence" value="ECO:0007669"/>
    <property type="project" value="InterPro"/>
</dbReference>
<keyword evidence="4" id="KW-0240">DNA-directed RNA polymerase</keyword>
<reference evidence="4" key="1">
    <citation type="submission" date="2019-05" db="EMBL/GenBank/DDBJ databases">
        <title>Annotation for the trematode Fasciolopsis buski.</title>
        <authorList>
            <person name="Choi Y.-J."/>
        </authorList>
    </citation>
    <scope>NUCLEOTIDE SEQUENCE</scope>
    <source>
        <strain evidence="4">HT</strain>
        <tissue evidence="4">Whole worm</tissue>
    </source>
</reference>
<dbReference type="InterPro" id="IPR042178">
    <property type="entry name" value="Serpin_sf_1"/>
</dbReference>
<keyword evidence="4" id="KW-0804">Transcription</keyword>
<dbReference type="PANTHER" id="PTHR11461">
    <property type="entry name" value="SERINE PROTEASE INHIBITOR, SERPIN"/>
    <property type="match status" value="1"/>
</dbReference>
<organism evidence="4 5">
    <name type="scientific">Fasciolopsis buskii</name>
    <dbReference type="NCBI Taxonomy" id="27845"/>
    <lineage>
        <taxon>Eukaryota</taxon>
        <taxon>Metazoa</taxon>
        <taxon>Spiralia</taxon>
        <taxon>Lophotrochozoa</taxon>
        <taxon>Platyhelminthes</taxon>
        <taxon>Trematoda</taxon>
        <taxon>Digenea</taxon>
        <taxon>Plagiorchiida</taxon>
        <taxon>Echinostomata</taxon>
        <taxon>Echinostomatoidea</taxon>
        <taxon>Fasciolidae</taxon>
        <taxon>Fasciolopsis</taxon>
    </lineage>
</organism>
<name>A0A8E0VKZ7_9TREM</name>
<dbReference type="SMART" id="SM00093">
    <property type="entry name" value="SERPIN"/>
    <property type="match status" value="1"/>
</dbReference>
<dbReference type="InterPro" id="IPR042185">
    <property type="entry name" value="Serpin_sf_2"/>
</dbReference>
<evidence type="ECO:0000256" key="1">
    <source>
        <dbReference type="ARBA" id="ARBA00009500"/>
    </source>
</evidence>
<dbReference type="GO" id="GO:0004867">
    <property type="term" value="F:serine-type endopeptidase inhibitor activity"/>
    <property type="evidence" value="ECO:0007669"/>
    <property type="project" value="InterPro"/>
</dbReference>
<feature type="domain" description="Serpin" evidence="3">
    <location>
        <begin position="22"/>
        <end position="380"/>
    </location>
</feature>
<dbReference type="GO" id="GO:0006351">
    <property type="term" value="P:DNA-templated transcription"/>
    <property type="evidence" value="ECO:0007669"/>
    <property type="project" value="InterPro"/>
</dbReference>
<dbReference type="SUPFAM" id="SSF64484">
    <property type="entry name" value="beta and beta-prime subunits of DNA dependent RNA-polymerase"/>
    <property type="match status" value="1"/>
</dbReference>
<dbReference type="Pfam" id="PF06883">
    <property type="entry name" value="RNA_pol_Rpa2_4"/>
    <property type="match status" value="1"/>
</dbReference>
<dbReference type="GO" id="GO:0005634">
    <property type="term" value="C:nucleus"/>
    <property type="evidence" value="ECO:0007669"/>
    <property type="project" value="InterPro"/>
</dbReference>
<gene>
    <name evidence="4" type="ORF">FBUS_08758</name>
</gene>
<dbReference type="InterPro" id="IPR009674">
    <property type="entry name" value="Rpa2_dom_4"/>
</dbReference>
<dbReference type="GO" id="GO:0000428">
    <property type="term" value="C:DNA-directed RNA polymerase complex"/>
    <property type="evidence" value="ECO:0007669"/>
    <property type="project" value="UniProtKB-KW"/>
</dbReference>
<dbReference type="Gene3D" id="3.90.1070.20">
    <property type="match status" value="1"/>
</dbReference>
<dbReference type="AlphaFoldDB" id="A0A8E0VKZ7"/>
<evidence type="ECO:0000259" key="3">
    <source>
        <dbReference type="SMART" id="SM00093"/>
    </source>
</evidence>
<proteinExistence type="inferred from homology"/>
<dbReference type="InterPro" id="IPR023796">
    <property type="entry name" value="Serpin_dom"/>
</dbReference>
<protein>
    <submittedName>
        <fullName evidence="4">DNA-directed RNA polymerase I subunit RPA2</fullName>
    </submittedName>
</protein>
<dbReference type="Pfam" id="PF00079">
    <property type="entry name" value="Serpin"/>
    <property type="match status" value="1"/>
</dbReference>
<evidence type="ECO:0000256" key="2">
    <source>
        <dbReference type="RuleBase" id="RU000411"/>
    </source>
</evidence>